<keyword evidence="10 16" id="KW-0560">Oxidoreductase</keyword>
<evidence type="ECO:0000256" key="14">
    <source>
        <dbReference type="ARBA" id="ARBA00047827"/>
    </source>
</evidence>
<dbReference type="InterPro" id="IPR050476">
    <property type="entry name" value="Insect_CytP450_Detox"/>
</dbReference>
<evidence type="ECO:0000256" key="13">
    <source>
        <dbReference type="ARBA" id="ARBA00023136"/>
    </source>
</evidence>
<reference evidence="18 19" key="1">
    <citation type="submission" date="2023-11" db="EMBL/GenBank/DDBJ databases">
        <authorList>
            <person name="Okamura Y."/>
        </authorList>
    </citation>
    <scope>NUCLEOTIDE SEQUENCE [LARGE SCALE GENOMIC DNA]</scope>
</reference>
<evidence type="ECO:0000256" key="12">
    <source>
        <dbReference type="ARBA" id="ARBA00023033"/>
    </source>
</evidence>
<evidence type="ECO:0000313" key="18">
    <source>
        <dbReference type="EMBL" id="CAK1542622.1"/>
    </source>
</evidence>
<keyword evidence="12 16" id="KW-0503">Monooxygenase</keyword>
<dbReference type="SUPFAM" id="SSF48264">
    <property type="entry name" value="Cytochrome P450"/>
    <property type="match status" value="1"/>
</dbReference>
<sequence length="509" mass="59076">MLYLFAILSVSIGLISTLIYIWFKCQFTYWEKKGVLGPKPTFFYGNVRDVIKRKKQIFQPYCDAYFQYKHLPYVGLYCFNIPVLSINNLDLAKDILVRDFESFNSHGVYSSSSVTDPLGGHLFHINGPKWKSLRRKLSPIFSPAKLKSMFPFVEKTANEALTYSDAMYEKKRAINFADLYGKYAVEIIGSVGFGIKNDGFVKGETEFHRRCRDFFEYTSTYWTIIRGLAFFVPEFFKKFGLKRTDPVISNFFYNLVKDAVDYREKSNYHRNDFLQTLIDLKQNDQKSGGEEDNFSFTLIDIAANTMLYMFAGYETSATTGKYAAYELARNPDIQARVRDEVNRVLAKYNGQCTYEAQNEMTYMNMVLEETMRKYPPLRALFRRCNQDYKVPNTDLVIEAGTLIFIPIHAIQMDPDLFEDPEKFDPERFTPENKGKMHPCQWMPFGEGPKKCIGVRQGYIQSKMALVKLLTKYELVLDERTKVPMPVKPTAFSCAPESGIWIKLKKLENK</sequence>
<comment type="cofactor">
    <cofactor evidence="1 15">
        <name>heme</name>
        <dbReference type="ChEBI" id="CHEBI:30413"/>
    </cofactor>
</comment>
<evidence type="ECO:0000256" key="17">
    <source>
        <dbReference type="SAM" id="Phobius"/>
    </source>
</evidence>
<dbReference type="PANTHER" id="PTHR24292">
    <property type="entry name" value="CYTOCHROME P450"/>
    <property type="match status" value="1"/>
</dbReference>
<feature type="binding site" description="axial binding residue" evidence="15">
    <location>
        <position position="451"/>
    </location>
    <ligand>
        <name>heme</name>
        <dbReference type="ChEBI" id="CHEBI:30413"/>
    </ligand>
    <ligandPart>
        <name>Fe</name>
        <dbReference type="ChEBI" id="CHEBI:18248"/>
    </ligandPart>
</feature>
<evidence type="ECO:0000256" key="6">
    <source>
        <dbReference type="ARBA" id="ARBA00022617"/>
    </source>
</evidence>
<dbReference type="FunFam" id="1.10.630.10:FF:000042">
    <property type="entry name" value="Cytochrome P450"/>
    <property type="match status" value="1"/>
</dbReference>
<keyword evidence="11 15" id="KW-0408">Iron</keyword>
<dbReference type="InterPro" id="IPR002401">
    <property type="entry name" value="Cyt_P450_E_grp-I"/>
</dbReference>
<dbReference type="CDD" id="cd11056">
    <property type="entry name" value="CYP6-like"/>
    <property type="match status" value="1"/>
</dbReference>
<evidence type="ECO:0000256" key="4">
    <source>
        <dbReference type="ARBA" id="ARBA00010617"/>
    </source>
</evidence>
<keyword evidence="8" id="KW-0256">Endoplasmic reticulum</keyword>
<dbReference type="AlphaFoldDB" id="A0AAV1J1W7"/>
<name>A0AAV1J1W7_9NEOP</name>
<keyword evidence="13 17" id="KW-0472">Membrane</keyword>
<comment type="caution">
    <text evidence="18">The sequence shown here is derived from an EMBL/GenBank/DDBJ whole genome shotgun (WGS) entry which is preliminary data.</text>
</comment>
<keyword evidence="6 15" id="KW-0349">Heme</keyword>
<dbReference type="PROSITE" id="PS00086">
    <property type="entry name" value="CYTOCHROME_P450"/>
    <property type="match status" value="1"/>
</dbReference>
<evidence type="ECO:0000256" key="8">
    <source>
        <dbReference type="ARBA" id="ARBA00022824"/>
    </source>
</evidence>
<dbReference type="EMBL" id="CAVLEF010000003">
    <property type="protein sequence ID" value="CAK1542622.1"/>
    <property type="molecule type" value="Genomic_DNA"/>
</dbReference>
<dbReference type="InterPro" id="IPR001128">
    <property type="entry name" value="Cyt_P450"/>
</dbReference>
<evidence type="ECO:0000256" key="5">
    <source>
        <dbReference type="ARBA" id="ARBA00012109"/>
    </source>
</evidence>
<gene>
    <name evidence="18" type="ORF">LNINA_LOCUS2499</name>
</gene>
<organism evidence="18 19">
    <name type="scientific">Leptosia nina</name>
    <dbReference type="NCBI Taxonomy" id="320188"/>
    <lineage>
        <taxon>Eukaryota</taxon>
        <taxon>Metazoa</taxon>
        <taxon>Ecdysozoa</taxon>
        <taxon>Arthropoda</taxon>
        <taxon>Hexapoda</taxon>
        <taxon>Insecta</taxon>
        <taxon>Pterygota</taxon>
        <taxon>Neoptera</taxon>
        <taxon>Endopterygota</taxon>
        <taxon>Lepidoptera</taxon>
        <taxon>Glossata</taxon>
        <taxon>Ditrysia</taxon>
        <taxon>Papilionoidea</taxon>
        <taxon>Pieridae</taxon>
        <taxon>Pierinae</taxon>
        <taxon>Leptosia</taxon>
    </lineage>
</organism>
<comment type="similarity">
    <text evidence="4 16">Belongs to the cytochrome P450 family.</text>
</comment>
<evidence type="ECO:0000256" key="11">
    <source>
        <dbReference type="ARBA" id="ARBA00023004"/>
    </source>
</evidence>
<dbReference type="PRINTS" id="PR00385">
    <property type="entry name" value="P450"/>
</dbReference>
<dbReference type="Pfam" id="PF00067">
    <property type="entry name" value="p450"/>
    <property type="match status" value="1"/>
</dbReference>
<evidence type="ECO:0000256" key="16">
    <source>
        <dbReference type="RuleBase" id="RU000461"/>
    </source>
</evidence>
<dbReference type="PRINTS" id="PR00463">
    <property type="entry name" value="EP450I"/>
</dbReference>
<evidence type="ECO:0000256" key="10">
    <source>
        <dbReference type="ARBA" id="ARBA00023002"/>
    </source>
</evidence>
<proteinExistence type="inferred from homology"/>
<dbReference type="InterPro" id="IPR017972">
    <property type="entry name" value="Cyt_P450_CS"/>
</dbReference>
<keyword evidence="7 15" id="KW-0479">Metal-binding</keyword>
<evidence type="ECO:0000256" key="3">
    <source>
        <dbReference type="ARBA" id="ARBA00004406"/>
    </source>
</evidence>
<dbReference type="Proteomes" id="UP001497472">
    <property type="component" value="Unassembled WGS sequence"/>
</dbReference>
<protein>
    <recommendedName>
        <fullName evidence="5">unspecific monooxygenase</fullName>
        <ecNumber evidence="5">1.14.14.1</ecNumber>
    </recommendedName>
</protein>
<keyword evidence="19" id="KW-1185">Reference proteome</keyword>
<dbReference type="PANTHER" id="PTHR24292:SF100">
    <property type="entry name" value="CYTOCHROME P450 6A16, ISOFORM B-RELATED"/>
    <property type="match status" value="1"/>
</dbReference>
<evidence type="ECO:0000256" key="2">
    <source>
        <dbReference type="ARBA" id="ARBA00004174"/>
    </source>
</evidence>
<feature type="transmembrane region" description="Helical" evidence="17">
    <location>
        <begin position="6"/>
        <end position="23"/>
    </location>
</feature>
<dbReference type="InterPro" id="IPR036396">
    <property type="entry name" value="Cyt_P450_sf"/>
</dbReference>
<evidence type="ECO:0000313" key="19">
    <source>
        <dbReference type="Proteomes" id="UP001497472"/>
    </source>
</evidence>
<comment type="catalytic activity">
    <reaction evidence="14">
        <text>an organic molecule + reduced [NADPH--hemoprotein reductase] + O2 = an alcohol + oxidized [NADPH--hemoprotein reductase] + H2O + H(+)</text>
        <dbReference type="Rhea" id="RHEA:17149"/>
        <dbReference type="Rhea" id="RHEA-COMP:11964"/>
        <dbReference type="Rhea" id="RHEA-COMP:11965"/>
        <dbReference type="ChEBI" id="CHEBI:15377"/>
        <dbReference type="ChEBI" id="CHEBI:15378"/>
        <dbReference type="ChEBI" id="CHEBI:15379"/>
        <dbReference type="ChEBI" id="CHEBI:30879"/>
        <dbReference type="ChEBI" id="CHEBI:57618"/>
        <dbReference type="ChEBI" id="CHEBI:58210"/>
        <dbReference type="ChEBI" id="CHEBI:142491"/>
        <dbReference type="EC" id="1.14.14.1"/>
    </reaction>
</comment>
<dbReference type="GO" id="GO:0005789">
    <property type="term" value="C:endoplasmic reticulum membrane"/>
    <property type="evidence" value="ECO:0007669"/>
    <property type="project" value="UniProtKB-SubCell"/>
</dbReference>
<dbReference type="EC" id="1.14.14.1" evidence="5"/>
<evidence type="ECO:0000256" key="15">
    <source>
        <dbReference type="PIRSR" id="PIRSR602401-1"/>
    </source>
</evidence>
<evidence type="ECO:0000256" key="7">
    <source>
        <dbReference type="ARBA" id="ARBA00022723"/>
    </source>
</evidence>
<keyword evidence="9" id="KW-0492">Microsome</keyword>
<keyword evidence="17" id="KW-1133">Transmembrane helix</keyword>
<keyword evidence="17" id="KW-0812">Transmembrane</keyword>
<dbReference type="Gene3D" id="1.10.630.10">
    <property type="entry name" value="Cytochrome P450"/>
    <property type="match status" value="1"/>
</dbReference>
<dbReference type="GO" id="GO:0020037">
    <property type="term" value="F:heme binding"/>
    <property type="evidence" value="ECO:0007669"/>
    <property type="project" value="InterPro"/>
</dbReference>
<evidence type="ECO:0000256" key="1">
    <source>
        <dbReference type="ARBA" id="ARBA00001971"/>
    </source>
</evidence>
<accession>A0AAV1J1W7</accession>
<evidence type="ECO:0000256" key="9">
    <source>
        <dbReference type="ARBA" id="ARBA00022848"/>
    </source>
</evidence>
<dbReference type="GO" id="GO:0005506">
    <property type="term" value="F:iron ion binding"/>
    <property type="evidence" value="ECO:0007669"/>
    <property type="project" value="InterPro"/>
</dbReference>
<comment type="subcellular location">
    <subcellularLocation>
        <location evidence="3">Endoplasmic reticulum membrane</location>
        <topology evidence="3">Peripheral membrane protein</topology>
    </subcellularLocation>
    <subcellularLocation>
        <location evidence="2">Microsome membrane</location>
        <topology evidence="2">Peripheral membrane protein</topology>
    </subcellularLocation>
</comment>
<dbReference type="GO" id="GO:0016712">
    <property type="term" value="F:oxidoreductase activity, acting on paired donors, with incorporation or reduction of molecular oxygen, reduced flavin or flavoprotein as one donor, and incorporation of one atom of oxygen"/>
    <property type="evidence" value="ECO:0007669"/>
    <property type="project" value="UniProtKB-EC"/>
</dbReference>